<evidence type="ECO:0000313" key="4">
    <source>
        <dbReference type="EMBL" id="MBB4005114.1"/>
    </source>
</evidence>
<reference evidence="4 5" key="1">
    <citation type="submission" date="2020-08" db="EMBL/GenBank/DDBJ databases">
        <title>Genomic Encyclopedia of Type Strains, Phase IV (KMG-IV): sequencing the most valuable type-strain genomes for metagenomic binning, comparative biology and taxonomic classification.</title>
        <authorList>
            <person name="Goeker M."/>
        </authorList>
    </citation>
    <scope>NUCLEOTIDE SEQUENCE [LARGE SCALE GENOMIC DNA]</scope>
    <source>
        <strain evidence="4 5">DSM 103570</strain>
    </source>
</reference>
<keyword evidence="2" id="KW-0732">Signal</keyword>
<feature type="signal peptide" evidence="2">
    <location>
        <begin position="1"/>
        <end position="24"/>
    </location>
</feature>
<dbReference type="EMBL" id="JACIEM010000006">
    <property type="protein sequence ID" value="MBB4005114.1"/>
    <property type="molecule type" value="Genomic_DNA"/>
</dbReference>
<dbReference type="InterPro" id="IPR012938">
    <property type="entry name" value="Glc/Sorbosone_DH"/>
</dbReference>
<evidence type="ECO:0000256" key="2">
    <source>
        <dbReference type="SAM" id="SignalP"/>
    </source>
</evidence>
<name>A0A7W6HH20_9HYPH</name>
<proteinExistence type="predicted"/>
<dbReference type="Gene3D" id="2.120.10.30">
    <property type="entry name" value="TolB, C-terminal domain"/>
    <property type="match status" value="1"/>
</dbReference>
<sequence>MKTLTLLLTGTVLSAGLAVAPAYSQGSTGDASPVEQVEGQPPAEGNEGVQAGEPVETQPANAPDQQPAFPEQTRAPQPADMPEVAVETLAEDLPQLWAMEFLPDGRMLVTTKEGAFHVISAEGEAGTALSGMIEVASAGQGGLLDVALAPDFETSNRIFFSFAEPRDDGNGTSVGRATLNLDDNGGGSVEDVEVIFQQMPSYDGDKHFGSRLVFSPDGDLYVTVGERSDDPPRDQAQDLDSGLGKVFRINPETGEAVDGNPFADEDGAQPEIWSYGHRNLQSAALDAEGRLWTVEHGPRGGDELNMPEAGLNYGWPVITYGVAYSGEQVEGGITSQEGMEQPVYYWDPVIGPSGMALYEGEEFPSWQDAFLIGGLVTTGLVVVHLDEAGEQVAFEERVPLDARIRDVRVGPDGAVYAVTEDPDADTSAILRLTREQ</sequence>
<comment type="caution">
    <text evidence="4">The sequence shown here is derived from an EMBL/GenBank/DDBJ whole genome shotgun (WGS) entry which is preliminary data.</text>
</comment>
<protein>
    <submittedName>
        <fullName evidence="4">Glucose/arabinose dehydrogenase</fullName>
    </submittedName>
</protein>
<feature type="domain" description="Glucose/Sorbosone dehydrogenase" evidence="3">
    <location>
        <begin position="95"/>
        <end position="424"/>
    </location>
</feature>
<dbReference type="SUPFAM" id="SSF50952">
    <property type="entry name" value="Soluble quinoprotein glucose dehydrogenase"/>
    <property type="match status" value="1"/>
</dbReference>
<accession>A0A7W6HH20</accession>
<evidence type="ECO:0000256" key="1">
    <source>
        <dbReference type="SAM" id="MobiDB-lite"/>
    </source>
</evidence>
<dbReference type="AlphaFoldDB" id="A0A7W6HH20"/>
<dbReference type="InterPro" id="IPR011042">
    <property type="entry name" value="6-blade_b-propeller_TolB-like"/>
</dbReference>
<feature type="region of interest" description="Disordered" evidence="1">
    <location>
        <begin position="23"/>
        <end position="81"/>
    </location>
</feature>
<keyword evidence="5" id="KW-1185">Reference proteome</keyword>
<feature type="chain" id="PRO_5030691739" evidence="2">
    <location>
        <begin position="25"/>
        <end position="436"/>
    </location>
</feature>
<evidence type="ECO:0000259" key="3">
    <source>
        <dbReference type="Pfam" id="PF07995"/>
    </source>
</evidence>
<dbReference type="Pfam" id="PF07995">
    <property type="entry name" value="GSDH"/>
    <property type="match status" value="1"/>
</dbReference>
<dbReference type="InterPro" id="IPR011041">
    <property type="entry name" value="Quinoprot_gluc/sorb_DH_b-prop"/>
</dbReference>
<gene>
    <name evidence="4" type="ORF">GGR03_004213</name>
</gene>
<dbReference type="Proteomes" id="UP000588647">
    <property type="component" value="Unassembled WGS sequence"/>
</dbReference>
<dbReference type="RefSeq" id="WP_183210710.1">
    <property type="nucleotide sequence ID" value="NZ_JAAAMM010000006.1"/>
</dbReference>
<dbReference type="PANTHER" id="PTHR19328:SF75">
    <property type="entry name" value="ALDOSE SUGAR DEHYDROGENASE YLII"/>
    <property type="match status" value="1"/>
</dbReference>
<dbReference type="PANTHER" id="PTHR19328">
    <property type="entry name" value="HEDGEHOG-INTERACTING PROTEIN"/>
    <property type="match status" value="1"/>
</dbReference>
<evidence type="ECO:0000313" key="5">
    <source>
        <dbReference type="Proteomes" id="UP000588647"/>
    </source>
</evidence>
<organism evidence="4 5">
    <name type="scientific">Aurantimonas endophytica</name>
    <dbReference type="NCBI Taxonomy" id="1522175"/>
    <lineage>
        <taxon>Bacteria</taxon>
        <taxon>Pseudomonadati</taxon>
        <taxon>Pseudomonadota</taxon>
        <taxon>Alphaproteobacteria</taxon>
        <taxon>Hyphomicrobiales</taxon>
        <taxon>Aurantimonadaceae</taxon>
        <taxon>Aurantimonas</taxon>
    </lineage>
</organism>